<evidence type="ECO:0000313" key="2">
    <source>
        <dbReference type="Proteomes" id="UP000240206"/>
    </source>
</evidence>
<dbReference type="STRING" id="1910958.BTM30_09930"/>
<dbReference type="Proteomes" id="UP000240206">
    <property type="component" value="Unassembled WGS sequence"/>
</dbReference>
<accession>A0A2P7EE79</accession>
<reference evidence="2" key="1">
    <citation type="submission" date="2018-03" db="EMBL/GenBank/DDBJ databases">
        <title>Ecological and genomic features of two cosmopolitan and abundant freshwater picocyanobacteria.</title>
        <authorList>
            <person name="Cabello-Yeves P.J."/>
            <person name="Picazo A."/>
            <person name="Camacho A."/>
            <person name="Callieri C."/>
            <person name="Rosselli R."/>
            <person name="Roda-Garcia J."/>
            <person name="Coutinho F.H."/>
            <person name="Rodriguez-Valera F."/>
        </authorList>
    </citation>
    <scope>NUCLEOTIDE SEQUENCE [LARGE SCALE GENOMIC DNA]</scope>
    <source>
        <strain evidence="2">Tous</strain>
    </source>
</reference>
<dbReference type="AlphaFoldDB" id="A0A2P7EE79"/>
<dbReference type="RefSeq" id="WP_106500026.1">
    <property type="nucleotide sequence ID" value="NZ_PXVC01000029.1"/>
</dbReference>
<dbReference type="EMBL" id="PXVC01000029">
    <property type="protein sequence ID" value="PSI01543.1"/>
    <property type="molecule type" value="Genomic_DNA"/>
</dbReference>
<gene>
    <name evidence="1" type="ORF">C7K08_07490</name>
</gene>
<protein>
    <submittedName>
        <fullName evidence="1">Uncharacterized protein</fullName>
    </submittedName>
</protein>
<evidence type="ECO:0000313" key="1">
    <source>
        <dbReference type="EMBL" id="PSI01543.1"/>
    </source>
</evidence>
<name>A0A2P7EE79_9SYNE</name>
<comment type="caution">
    <text evidence="1">The sequence shown here is derived from an EMBL/GenBank/DDBJ whole genome shotgun (WGS) entry which is preliminary data.</text>
</comment>
<sequence>MFLSFFGFLFAALSFVQVPQWDNDWTKCSVHVPDTACHWYVVNPDNTFGKGFSWLTAPEYDVAALRDIGYQHDLTVAQGYKTTVELMNVDAGVKYGDDY</sequence>
<organism evidence="1 2">
    <name type="scientific">Synechococcus lacustris str. Tous</name>
    <dbReference type="NCBI Taxonomy" id="1910958"/>
    <lineage>
        <taxon>Bacteria</taxon>
        <taxon>Bacillati</taxon>
        <taxon>Cyanobacteriota</taxon>
        <taxon>Cyanophyceae</taxon>
        <taxon>Synechococcales</taxon>
        <taxon>Synechococcaceae</taxon>
        <taxon>Synechococcus</taxon>
    </lineage>
</organism>
<proteinExistence type="predicted"/>
<keyword evidence="2" id="KW-1185">Reference proteome</keyword>